<name>A0ABP7LLR8_9SPHN</name>
<comment type="caution">
    <text evidence="2">The sequence shown here is derived from an EMBL/GenBank/DDBJ whole genome shotgun (WGS) entry which is preliminary data.</text>
</comment>
<dbReference type="Proteomes" id="UP001500827">
    <property type="component" value="Unassembled WGS sequence"/>
</dbReference>
<dbReference type="EMBL" id="BAABBM010000001">
    <property type="protein sequence ID" value="GAA3902027.1"/>
    <property type="molecule type" value="Genomic_DNA"/>
</dbReference>
<evidence type="ECO:0000256" key="1">
    <source>
        <dbReference type="SAM" id="MobiDB-lite"/>
    </source>
</evidence>
<keyword evidence="3" id="KW-1185">Reference proteome</keyword>
<organism evidence="2 3">
    <name type="scientific">Sphingomonas limnosediminicola</name>
    <dbReference type="NCBI Taxonomy" id="940133"/>
    <lineage>
        <taxon>Bacteria</taxon>
        <taxon>Pseudomonadati</taxon>
        <taxon>Pseudomonadota</taxon>
        <taxon>Alphaproteobacteria</taxon>
        <taxon>Sphingomonadales</taxon>
        <taxon>Sphingomonadaceae</taxon>
        <taxon>Sphingomonas</taxon>
    </lineage>
</organism>
<evidence type="ECO:0000313" key="3">
    <source>
        <dbReference type="Proteomes" id="UP001500827"/>
    </source>
</evidence>
<sequence length="48" mass="5634">MRKKREPESQQQRSDRLEQDARDKQRDRSVESEALDAAVQKSIRLHGA</sequence>
<gene>
    <name evidence="2" type="ORF">GCM10022276_20940</name>
</gene>
<protein>
    <submittedName>
        <fullName evidence="2">Uncharacterized protein</fullName>
    </submittedName>
</protein>
<accession>A0ABP7LLR8</accession>
<evidence type="ECO:0000313" key="2">
    <source>
        <dbReference type="EMBL" id="GAA3902027.1"/>
    </source>
</evidence>
<reference evidence="3" key="1">
    <citation type="journal article" date="2019" name="Int. J. Syst. Evol. Microbiol.">
        <title>The Global Catalogue of Microorganisms (GCM) 10K type strain sequencing project: providing services to taxonomists for standard genome sequencing and annotation.</title>
        <authorList>
            <consortium name="The Broad Institute Genomics Platform"/>
            <consortium name="The Broad Institute Genome Sequencing Center for Infectious Disease"/>
            <person name="Wu L."/>
            <person name="Ma J."/>
        </authorList>
    </citation>
    <scope>NUCLEOTIDE SEQUENCE [LARGE SCALE GENOMIC DNA]</scope>
    <source>
        <strain evidence="3">JCM 17543</strain>
    </source>
</reference>
<feature type="region of interest" description="Disordered" evidence="1">
    <location>
        <begin position="1"/>
        <end position="35"/>
    </location>
</feature>
<feature type="compositionally biased region" description="Basic and acidic residues" evidence="1">
    <location>
        <begin position="1"/>
        <end position="31"/>
    </location>
</feature>
<proteinExistence type="predicted"/>